<feature type="region of interest" description="Disordered" evidence="1">
    <location>
        <begin position="1"/>
        <end position="71"/>
    </location>
</feature>
<gene>
    <name evidence="2" type="ordered locus">Krad_4665</name>
</gene>
<dbReference type="AlphaFoldDB" id="A6WH35"/>
<organism evidence="2 3">
    <name type="scientific">Kineococcus radiotolerans (strain ATCC BAA-149 / DSM 14245 / SRS30216)</name>
    <dbReference type="NCBI Taxonomy" id="266940"/>
    <lineage>
        <taxon>Bacteria</taxon>
        <taxon>Bacillati</taxon>
        <taxon>Actinomycetota</taxon>
        <taxon>Actinomycetes</taxon>
        <taxon>Kineosporiales</taxon>
        <taxon>Kineosporiaceae</taxon>
        <taxon>Kineococcus</taxon>
    </lineage>
</organism>
<keyword evidence="3" id="KW-1185">Reference proteome</keyword>
<reference evidence="3" key="1">
    <citation type="journal article" date="2008" name="PLoS ONE">
        <title>Survival in nuclear waste, extreme resistance, and potential applications gleaned from the genome sequence of Kineococcus radiotolerans SRS30216.</title>
        <authorList>
            <person name="Bagwell C.E."/>
            <person name="Bhat S."/>
            <person name="Hawkins G.M."/>
            <person name="Smith B.W."/>
            <person name="Biswas T."/>
            <person name="Hoover T.R."/>
            <person name="Saunders E."/>
            <person name="Han C.S."/>
            <person name="Tsodikov O.V."/>
            <person name="Shimkets L.J."/>
        </authorList>
    </citation>
    <scope>NUCLEOTIDE SEQUENCE [LARGE SCALE GENOMIC DNA]</scope>
    <source>
        <strain evidence="3">ATCC BAA-149 / DSM 14245 / SRS30216</strain>
    </source>
</reference>
<proteinExistence type="predicted"/>
<dbReference type="KEGG" id="kra:Krad_4665"/>
<name>A6WH35_KINRD</name>
<evidence type="ECO:0000256" key="1">
    <source>
        <dbReference type="SAM" id="MobiDB-lite"/>
    </source>
</evidence>
<geneLocation type="plasmid" evidence="2 3">
    <name>pKRAD01</name>
</geneLocation>
<accession>A6WH35</accession>
<protein>
    <submittedName>
        <fullName evidence="2">Uncharacterized protein</fullName>
    </submittedName>
</protein>
<evidence type="ECO:0000313" key="2">
    <source>
        <dbReference type="EMBL" id="ABS06124.1"/>
    </source>
</evidence>
<keyword evidence="2" id="KW-0614">Plasmid</keyword>
<evidence type="ECO:0000313" key="3">
    <source>
        <dbReference type="Proteomes" id="UP000001116"/>
    </source>
</evidence>
<dbReference type="Proteomes" id="UP000001116">
    <property type="component" value="Plasmid pKRAD01"/>
</dbReference>
<dbReference type="HOGENOM" id="CLU_2093559_0_0_11"/>
<sequence length="116" mass="12365">MSGAHRSPPPAPTPSIDTTPCRRDEASSMGHRILTHHAPSGSECTDQDRHLREPAVTAAGGGPGGAAPVSLTGWPDAVNLPRETAAVTKPIRELDRQMLHRYLSRDVKSTEGPEDL</sequence>
<dbReference type="EMBL" id="CP000751">
    <property type="protein sequence ID" value="ABS06124.1"/>
    <property type="molecule type" value="Genomic_DNA"/>
</dbReference>